<keyword evidence="2" id="KW-1185">Reference proteome</keyword>
<proteinExistence type="predicted"/>
<dbReference type="SUPFAM" id="SSF50965">
    <property type="entry name" value="Galactose oxidase, central domain"/>
    <property type="match status" value="1"/>
</dbReference>
<comment type="caution">
    <text evidence="1">The sequence shown here is derived from an EMBL/GenBank/DDBJ whole genome shotgun (WGS) entry which is preliminary data.</text>
</comment>
<evidence type="ECO:0000313" key="1">
    <source>
        <dbReference type="EMBL" id="GBR75403.1"/>
    </source>
</evidence>
<gene>
    <name evidence="1" type="ORF">NO2_0081</name>
</gene>
<dbReference type="EMBL" id="BGZO01000002">
    <property type="protein sequence ID" value="GBR75403.1"/>
    <property type="molecule type" value="Genomic_DNA"/>
</dbReference>
<accession>A0A388TFK3</accession>
<feature type="non-terminal residue" evidence="1">
    <location>
        <position position="454"/>
    </location>
</feature>
<organism evidence="1 2">
    <name type="scientific">Candidatus Termititenax persephonae</name>
    <dbReference type="NCBI Taxonomy" id="2218525"/>
    <lineage>
        <taxon>Bacteria</taxon>
        <taxon>Bacillati</taxon>
        <taxon>Candidatus Margulisiibacteriota</taxon>
        <taxon>Candidatus Termititenacia</taxon>
        <taxon>Candidatus Termititenacales</taxon>
        <taxon>Candidatus Termititenacaceae</taxon>
        <taxon>Candidatus Termititenax</taxon>
    </lineage>
</organism>
<evidence type="ECO:0000313" key="2">
    <source>
        <dbReference type="Proteomes" id="UP000275925"/>
    </source>
</evidence>
<sequence>MVSLVAARDMTVKNNANFSSLYFDTLNHETTDGHRLVKTTVNQKIHTAYVHKVRLPTDEISYAYYRRYDIASGVFESEETVMVTGNRSDAEILETAIAASSNGEVYIVVSGYDGAYKGFLSLYKIGTDGNVSSLPIWSYSADEHFFSAEILVAPAGIYIAAGYDGNNGPGKLRLFHIDYNSPATGAEVNYPTSMGTSGFIKSGTRYMSRAQRLILGGDGYIYLSFDWLDQDDSSIKSASVYKYQPASGHTVTWGTNYITLKEGYIAHSVSLLPPTVNAGPFQLVFAKKSTNTPANTLMTLEYREYASWADAVAGVSVNVPTNISAPGIYSPQLGLTADKIQVIQYISQDTSLSGFPHPEQISRASPTSWHPATNEITETKKGVFLHLLPQIENDQPYMLWAGGGHNDPNYTEMGDFSVYFAHAPDKIPPWQPAAPSITWVDPGPNSSGNQTITV</sequence>
<dbReference type="Proteomes" id="UP000275925">
    <property type="component" value="Unassembled WGS sequence"/>
</dbReference>
<reference evidence="1 2" key="1">
    <citation type="journal article" date="2019" name="ISME J.">
        <title>Genome analyses of uncultured TG2/ZB3 bacteria in 'Margulisbacteria' specifically attached to ectosymbiotic spirochetes of protists in the termite gut.</title>
        <authorList>
            <person name="Utami Y.D."/>
            <person name="Kuwahara H."/>
            <person name="Igai K."/>
            <person name="Murakami T."/>
            <person name="Sugaya K."/>
            <person name="Morikawa T."/>
            <person name="Nagura Y."/>
            <person name="Yuki M."/>
            <person name="Deevong P."/>
            <person name="Inoue T."/>
            <person name="Kihara K."/>
            <person name="Lo N."/>
            <person name="Yamada A."/>
            <person name="Ohkuma M."/>
            <person name="Hongoh Y."/>
        </authorList>
    </citation>
    <scope>NUCLEOTIDE SEQUENCE [LARGE SCALE GENOMIC DNA]</scope>
    <source>
        <strain evidence="1">NkOx7-02</strain>
    </source>
</reference>
<dbReference type="InterPro" id="IPR011043">
    <property type="entry name" value="Gal_Oxase/kelch_b-propeller"/>
</dbReference>
<protein>
    <submittedName>
        <fullName evidence="1">Uncharacterized protein</fullName>
    </submittedName>
</protein>
<name>A0A388TFK3_9BACT</name>
<dbReference type="AlphaFoldDB" id="A0A388TFK3"/>